<gene>
    <name evidence="1" type="ORF">SAMN05421874_111213</name>
</gene>
<protein>
    <submittedName>
        <fullName evidence="1">Uncharacterized protein</fullName>
    </submittedName>
</protein>
<dbReference type="STRING" id="683260.SAMN05421874_111213"/>
<accession>A0A1G9F2A2</accession>
<dbReference type="AlphaFoldDB" id="A0A1G9F2A2"/>
<dbReference type="Proteomes" id="UP000198683">
    <property type="component" value="Unassembled WGS sequence"/>
</dbReference>
<evidence type="ECO:0000313" key="2">
    <source>
        <dbReference type="Proteomes" id="UP000198683"/>
    </source>
</evidence>
<evidence type="ECO:0000313" key="1">
    <source>
        <dbReference type="EMBL" id="SDK82451.1"/>
    </source>
</evidence>
<organism evidence="1 2">
    <name type="scientific">Nonomuraea maritima</name>
    <dbReference type="NCBI Taxonomy" id="683260"/>
    <lineage>
        <taxon>Bacteria</taxon>
        <taxon>Bacillati</taxon>
        <taxon>Actinomycetota</taxon>
        <taxon>Actinomycetes</taxon>
        <taxon>Streptosporangiales</taxon>
        <taxon>Streptosporangiaceae</taxon>
        <taxon>Nonomuraea</taxon>
    </lineage>
</organism>
<dbReference type="EMBL" id="FNFB01000011">
    <property type="protein sequence ID" value="SDK82451.1"/>
    <property type="molecule type" value="Genomic_DNA"/>
</dbReference>
<name>A0A1G9F2A2_9ACTN</name>
<proteinExistence type="predicted"/>
<sequence length="39" mass="3745">MSAAGGTAVLSDGTTLDAGTLVWATGEPPDAHTAADGCR</sequence>
<reference evidence="1 2" key="1">
    <citation type="submission" date="2016-10" db="EMBL/GenBank/DDBJ databases">
        <authorList>
            <person name="de Groot N.N."/>
        </authorList>
    </citation>
    <scope>NUCLEOTIDE SEQUENCE [LARGE SCALE GENOMIC DNA]</scope>
    <source>
        <strain evidence="1 2">CGMCC 4.5681</strain>
    </source>
</reference>
<keyword evidence="2" id="KW-1185">Reference proteome</keyword>